<protein>
    <submittedName>
        <fullName evidence="2">Uncharacterized protein</fullName>
    </submittedName>
</protein>
<proteinExistence type="predicted"/>
<evidence type="ECO:0000313" key="3">
    <source>
        <dbReference type="EMBL" id="CAB4196449.1"/>
    </source>
</evidence>
<evidence type="ECO:0000313" key="1">
    <source>
        <dbReference type="EMBL" id="CAB4167712.1"/>
    </source>
</evidence>
<evidence type="ECO:0000313" key="4">
    <source>
        <dbReference type="EMBL" id="CAB4205218.1"/>
    </source>
</evidence>
<accession>A0A6J5PH65</accession>
<gene>
    <name evidence="3" type="ORF">UFOVP1292_53</name>
    <name evidence="4" type="ORF">UFOVP1411_44</name>
    <name evidence="1" type="ORF">UFOVP859_42</name>
    <name evidence="2" type="ORF">UFOVP882_40</name>
</gene>
<organism evidence="2">
    <name type="scientific">uncultured Caudovirales phage</name>
    <dbReference type="NCBI Taxonomy" id="2100421"/>
    <lineage>
        <taxon>Viruses</taxon>
        <taxon>Duplodnaviria</taxon>
        <taxon>Heunggongvirae</taxon>
        <taxon>Uroviricota</taxon>
        <taxon>Caudoviricetes</taxon>
        <taxon>Peduoviridae</taxon>
        <taxon>Maltschvirus</taxon>
        <taxon>Maltschvirus maltsch</taxon>
    </lineage>
</organism>
<dbReference type="EMBL" id="LR796826">
    <property type="protein sequence ID" value="CAB4168505.1"/>
    <property type="molecule type" value="Genomic_DNA"/>
</dbReference>
<dbReference type="EMBL" id="LR796816">
    <property type="protein sequence ID" value="CAB4167712.1"/>
    <property type="molecule type" value="Genomic_DNA"/>
</dbReference>
<dbReference type="EMBL" id="LR797357">
    <property type="protein sequence ID" value="CAB4205218.1"/>
    <property type="molecule type" value="Genomic_DNA"/>
</dbReference>
<reference evidence="2" key="1">
    <citation type="submission" date="2020-05" db="EMBL/GenBank/DDBJ databases">
        <authorList>
            <person name="Chiriac C."/>
            <person name="Salcher M."/>
            <person name="Ghai R."/>
            <person name="Kavagutti S V."/>
        </authorList>
    </citation>
    <scope>NUCLEOTIDE SEQUENCE</scope>
</reference>
<name>A0A6J5PH65_9CAUD</name>
<sequence>MEYGSLREKIAAEKQERSERYAKFQTMYETAWKQGVDAVNNALKPDPMHVTDGRQVWTVNDGPCGFAWVVIKPATSSFARWLSKNKYADKHYYGGLSIWIGDYNQSEYYKSVHAGAMAEYFRANGVEAYSGSRLD</sequence>
<dbReference type="EMBL" id="LR797251">
    <property type="protein sequence ID" value="CAB4196449.1"/>
    <property type="molecule type" value="Genomic_DNA"/>
</dbReference>
<evidence type="ECO:0000313" key="2">
    <source>
        <dbReference type="EMBL" id="CAB4168505.1"/>
    </source>
</evidence>